<evidence type="ECO:0000313" key="2">
    <source>
        <dbReference type="Proteomes" id="UP000593892"/>
    </source>
</evidence>
<dbReference type="EMBL" id="CP063849">
    <property type="protein sequence ID" value="QOY91281.1"/>
    <property type="molecule type" value="Genomic_DNA"/>
</dbReference>
<dbReference type="Proteomes" id="UP000593892">
    <property type="component" value="Chromosome"/>
</dbReference>
<dbReference type="AlphaFoldDB" id="A0A7S7SP77"/>
<dbReference type="KEGG" id="pfer:IRI77_15435"/>
<dbReference type="RefSeq" id="WP_194452935.1">
    <property type="nucleotide sequence ID" value="NZ_CP063849.1"/>
</dbReference>
<evidence type="ECO:0000313" key="1">
    <source>
        <dbReference type="EMBL" id="QOY91281.1"/>
    </source>
</evidence>
<reference evidence="1 2" key="1">
    <citation type="submission" date="2020-10" db="EMBL/GenBank/DDBJ databases">
        <title>Complete genome sequence of Paludibaculum fermentans P105T, a facultatively anaerobic acidobacterium capable of dissimilatory Fe(III) reduction.</title>
        <authorList>
            <person name="Dedysh S.N."/>
            <person name="Beletsky A.V."/>
            <person name="Kulichevskaya I.S."/>
            <person name="Mardanov A.V."/>
            <person name="Ravin N.V."/>
        </authorList>
    </citation>
    <scope>NUCLEOTIDE SEQUENCE [LARGE SCALE GENOMIC DNA]</scope>
    <source>
        <strain evidence="1 2">P105</strain>
    </source>
</reference>
<name>A0A7S7SP77_PALFE</name>
<accession>A0A7S7SP77</accession>
<gene>
    <name evidence="1" type="ORF">IRI77_15435</name>
</gene>
<organism evidence="1 2">
    <name type="scientific">Paludibaculum fermentans</name>
    <dbReference type="NCBI Taxonomy" id="1473598"/>
    <lineage>
        <taxon>Bacteria</taxon>
        <taxon>Pseudomonadati</taxon>
        <taxon>Acidobacteriota</taxon>
        <taxon>Terriglobia</taxon>
        <taxon>Bryobacterales</taxon>
        <taxon>Bryobacteraceae</taxon>
        <taxon>Paludibaculum</taxon>
    </lineage>
</organism>
<sequence>MRRTQLYLDDQLWSALHARASNEKTTVSELVRQAVREKYLGSREQRRLAMQSFVGSRKALAHAASATEEIRNLRRGSRLDRLETE</sequence>
<keyword evidence="2" id="KW-1185">Reference proteome</keyword>
<proteinExistence type="predicted"/>
<protein>
    <submittedName>
        <fullName evidence="1">Ribbon-helix-helix protein, CopG family</fullName>
    </submittedName>
</protein>